<proteinExistence type="predicted"/>
<sequence>MRSPNGNIIVLICLIVGFGLIVINFGNYEGLSIKTFQRNVASKVHPETIQYYQSQIQARKNNLQNVPDSADFGILYNVLVPEVFCSDLVRVGTVVDGGKWICNPVQVRNLDKCTVYALGVNNDPSFEEDFQKFTHQKCFLRSFDKDMQNQNTLDRIKNVNDRIKNVNGVFKKALITSKPDHSKDMYTFKDLLQFFGDSKIDILKIDIEGFEFEIKEELVSVPMCQILIEVHGKTSRIALDFLIFLSKHGFYLFSYEINGFWHDLSEYSFIHESCLNDYDVNVVYGRYLS</sequence>
<reference evidence="2" key="1">
    <citation type="submission" date="2022-11" db="UniProtKB">
        <authorList>
            <consortium name="WormBaseParasite"/>
        </authorList>
    </citation>
    <scope>IDENTIFICATION</scope>
</reference>
<evidence type="ECO:0000313" key="1">
    <source>
        <dbReference type="Proteomes" id="UP000887576"/>
    </source>
</evidence>
<accession>A0AC34R184</accession>
<dbReference type="WBParaSite" id="JU765_v2.g2587.t1">
    <property type="protein sequence ID" value="JU765_v2.g2587.t1"/>
    <property type="gene ID" value="JU765_v2.g2587"/>
</dbReference>
<dbReference type="Proteomes" id="UP000887576">
    <property type="component" value="Unplaced"/>
</dbReference>
<evidence type="ECO:0000313" key="2">
    <source>
        <dbReference type="WBParaSite" id="JU765_v2.g2587.t1"/>
    </source>
</evidence>
<organism evidence="1 2">
    <name type="scientific">Panagrolaimus sp. JU765</name>
    <dbReference type="NCBI Taxonomy" id="591449"/>
    <lineage>
        <taxon>Eukaryota</taxon>
        <taxon>Metazoa</taxon>
        <taxon>Ecdysozoa</taxon>
        <taxon>Nematoda</taxon>
        <taxon>Chromadorea</taxon>
        <taxon>Rhabditida</taxon>
        <taxon>Tylenchina</taxon>
        <taxon>Panagrolaimomorpha</taxon>
        <taxon>Panagrolaimoidea</taxon>
        <taxon>Panagrolaimidae</taxon>
        <taxon>Panagrolaimus</taxon>
    </lineage>
</organism>
<name>A0AC34R184_9BILA</name>
<protein>
    <submittedName>
        <fullName evidence="2">Methyltransferase domain-containing protein</fullName>
    </submittedName>
</protein>